<name>A0A484C4K1_PERFV</name>
<organism evidence="12 13">
    <name type="scientific">Perca flavescens</name>
    <name type="common">American yellow perch</name>
    <name type="synonym">Morone flavescens</name>
    <dbReference type="NCBI Taxonomy" id="8167"/>
    <lineage>
        <taxon>Eukaryota</taxon>
        <taxon>Metazoa</taxon>
        <taxon>Chordata</taxon>
        <taxon>Craniata</taxon>
        <taxon>Vertebrata</taxon>
        <taxon>Euteleostomi</taxon>
        <taxon>Actinopterygii</taxon>
        <taxon>Neopterygii</taxon>
        <taxon>Teleostei</taxon>
        <taxon>Neoteleostei</taxon>
        <taxon>Acanthomorphata</taxon>
        <taxon>Eupercaria</taxon>
        <taxon>Perciformes</taxon>
        <taxon>Percoidei</taxon>
        <taxon>Percidae</taxon>
        <taxon>Percinae</taxon>
        <taxon>Perca</taxon>
    </lineage>
</organism>
<dbReference type="Gene3D" id="2.60.40.10">
    <property type="entry name" value="Immunoglobulins"/>
    <property type="match status" value="1"/>
</dbReference>
<evidence type="ECO:0000256" key="6">
    <source>
        <dbReference type="ARBA" id="ARBA00023136"/>
    </source>
</evidence>
<keyword evidence="3" id="KW-0812">Transmembrane</keyword>
<dbReference type="InterPro" id="IPR036179">
    <property type="entry name" value="Ig-like_dom_sf"/>
</dbReference>
<dbReference type="GO" id="GO:0006955">
    <property type="term" value="P:immune response"/>
    <property type="evidence" value="ECO:0007669"/>
    <property type="project" value="TreeGrafter"/>
</dbReference>
<evidence type="ECO:0000256" key="5">
    <source>
        <dbReference type="ARBA" id="ARBA00022989"/>
    </source>
</evidence>
<evidence type="ECO:0000313" key="12">
    <source>
        <dbReference type="EMBL" id="TDG98515.1"/>
    </source>
</evidence>
<evidence type="ECO:0000256" key="9">
    <source>
        <dbReference type="ARBA" id="ARBA00023180"/>
    </source>
</evidence>
<dbReference type="SUPFAM" id="SSF48726">
    <property type="entry name" value="Immunoglobulin"/>
    <property type="match status" value="1"/>
</dbReference>
<evidence type="ECO:0000256" key="8">
    <source>
        <dbReference type="ARBA" id="ARBA00023170"/>
    </source>
</evidence>
<dbReference type="PANTHER" id="PTHR25466">
    <property type="entry name" value="T-LYMPHOCYTE ACTIVATION ANTIGEN"/>
    <property type="match status" value="1"/>
</dbReference>
<dbReference type="GO" id="GO:0031295">
    <property type="term" value="P:T cell costimulation"/>
    <property type="evidence" value="ECO:0007669"/>
    <property type="project" value="TreeGrafter"/>
</dbReference>
<keyword evidence="13" id="KW-1185">Reference proteome</keyword>
<dbReference type="InterPro" id="IPR013783">
    <property type="entry name" value="Ig-like_fold"/>
</dbReference>
<feature type="domain" description="Ig-like" evidence="11">
    <location>
        <begin position="32"/>
        <end position="154"/>
    </location>
</feature>
<dbReference type="AlphaFoldDB" id="A0A484C4K1"/>
<dbReference type="GO" id="GO:0007166">
    <property type="term" value="P:cell surface receptor signaling pathway"/>
    <property type="evidence" value="ECO:0007669"/>
    <property type="project" value="TreeGrafter"/>
</dbReference>
<dbReference type="Pfam" id="PF07686">
    <property type="entry name" value="V-set"/>
    <property type="match status" value="1"/>
</dbReference>
<proteinExistence type="predicted"/>
<dbReference type="InterPro" id="IPR051713">
    <property type="entry name" value="T-cell_Activation_Regulation"/>
</dbReference>
<evidence type="ECO:0000256" key="2">
    <source>
        <dbReference type="ARBA" id="ARBA00022475"/>
    </source>
</evidence>
<dbReference type="Proteomes" id="UP000295070">
    <property type="component" value="Chromosome 20"/>
</dbReference>
<evidence type="ECO:0000313" key="13">
    <source>
        <dbReference type="Proteomes" id="UP000295070"/>
    </source>
</evidence>
<keyword evidence="2" id="KW-1003">Cell membrane</keyword>
<protein>
    <recommendedName>
        <fullName evidence="11">Ig-like domain-containing protein</fullName>
    </recommendedName>
</protein>
<dbReference type="GO" id="GO:0009897">
    <property type="term" value="C:external side of plasma membrane"/>
    <property type="evidence" value="ECO:0007669"/>
    <property type="project" value="TreeGrafter"/>
</dbReference>
<sequence>MKELVVFWLFVVALVFALIFIEETTVKLLLAPVLVVVQAVYLYKYTIPVSQVEVKEGALIVKLPSSTLVPSPSDFTVEWSRCAPEPMKVHEYRIDNNHPVRQNEYYSHRTNLEEDPETNRDFSLTLKDPCFRDSGTYICTVHKKRNIHTQKVVQLRVKGQCCRSESLLQ</sequence>
<dbReference type="GO" id="GO:0042102">
    <property type="term" value="P:positive regulation of T cell proliferation"/>
    <property type="evidence" value="ECO:0007669"/>
    <property type="project" value="TreeGrafter"/>
</dbReference>
<dbReference type="GO" id="GO:0071222">
    <property type="term" value="P:cellular response to lipopolysaccharide"/>
    <property type="evidence" value="ECO:0007669"/>
    <property type="project" value="TreeGrafter"/>
</dbReference>
<evidence type="ECO:0000256" key="3">
    <source>
        <dbReference type="ARBA" id="ARBA00022692"/>
    </source>
</evidence>
<dbReference type="GO" id="GO:0042130">
    <property type="term" value="P:negative regulation of T cell proliferation"/>
    <property type="evidence" value="ECO:0007669"/>
    <property type="project" value="TreeGrafter"/>
</dbReference>
<keyword evidence="7" id="KW-1015">Disulfide bond</keyword>
<dbReference type="PANTHER" id="PTHR25466:SF14">
    <property type="entry name" value="BUTYROPHILIN SUBFAMILY 2 MEMBER A2-LIKE-RELATED"/>
    <property type="match status" value="1"/>
</dbReference>
<dbReference type="PROSITE" id="PS50835">
    <property type="entry name" value="IG_LIKE"/>
    <property type="match status" value="1"/>
</dbReference>
<accession>A0A484C4K1</accession>
<dbReference type="InterPro" id="IPR007110">
    <property type="entry name" value="Ig-like_dom"/>
</dbReference>
<keyword evidence="4" id="KW-0732">Signal</keyword>
<keyword evidence="9" id="KW-0325">Glycoprotein</keyword>
<evidence type="ECO:0000256" key="7">
    <source>
        <dbReference type="ARBA" id="ARBA00023157"/>
    </source>
</evidence>
<keyword evidence="8" id="KW-0675">Receptor</keyword>
<reference evidence="12 13" key="1">
    <citation type="submission" date="2019-01" db="EMBL/GenBank/DDBJ databases">
        <title>A chromosome-scale genome assembly of the yellow perch, Perca flavescens.</title>
        <authorList>
            <person name="Feron R."/>
            <person name="Morvezen R."/>
            <person name="Bestin A."/>
            <person name="Haffray P."/>
            <person name="Klopp C."/>
            <person name="Zahm M."/>
            <person name="Cabau C."/>
            <person name="Roques C."/>
            <person name="Donnadieu C."/>
            <person name="Bouchez O."/>
            <person name="Christie M."/>
            <person name="Larson W."/>
            <person name="Guiguen Y."/>
        </authorList>
    </citation>
    <scope>NUCLEOTIDE SEQUENCE [LARGE SCALE GENOMIC DNA]</scope>
    <source>
        <strain evidence="12">YP-PL-M2</strain>
        <tissue evidence="12">Blood</tissue>
    </source>
</reference>
<gene>
    <name evidence="12" type="ORF">EPR50_G00201050</name>
</gene>
<dbReference type="InterPro" id="IPR013106">
    <property type="entry name" value="Ig_V-set"/>
</dbReference>
<keyword evidence="10" id="KW-0393">Immunoglobulin domain</keyword>
<keyword evidence="6" id="KW-0472">Membrane</keyword>
<comment type="caution">
    <text evidence="12">The sequence shown here is derived from an EMBL/GenBank/DDBJ whole genome shotgun (WGS) entry which is preliminary data.</text>
</comment>
<evidence type="ECO:0000259" key="11">
    <source>
        <dbReference type="PROSITE" id="PS50835"/>
    </source>
</evidence>
<evidence type="ECO:0000256" key="1">
    <source>
        <dbReference type="ARBA" id="ARBA00004251"/>
    </source>
</evidence>
<comment type="subcellular location">
    <subcellularLocation>
        <location evidence="1">Cell membrane</location>
        <topology evidence="1">Single-pass type I membrane protein</topology>
    </subcellularLocation>
</comment>
<keyword evidence="5" id="KW-1133">Transmembrane helix</keyword>
<dbReference type="EMBL" id="SCKG01000020">
    <property type="protein sequence ID" value="TDG98515.1"/>
    <property type="molecule type" value="Genomic_DNA"/>
</dbReference>
<evidence type="ECO:0000256" key="4">
    <source>
        <dbReference type="ARBA" id="ARBA00022729"/>
    </source>
</evidence>
<evidence type="ECO:0000256" key="10">
    <source>
        <dbReference type="ARBA" id="ARBA00023319"/>
    </source>
</evidence>